<dbReference type="InterPro" id="IPR036961">
    <property type="entry name" value="Kinesin_motor_dom_sf"/>
</dbReference>
<evidence type="ECO:0000313" key="2">
    <source>
        <dbReference type="EMBL" id="EEB05050.1"/>
    </source>
</evidence>
<protein>
    <recommendedName>
        <fullName evidence="1">Kinesin motor domain-containing protein</fullName>
    </recommendedName>
</protein>
<dbReference type="InterPro" id="IPR027417">
    <property type="entry name" value="P-loop_NTPase"/>
</dbReference>
<name>B6JUU9_SCHJY</name>
<evidence type="ECO:0000259" key="1">
    <source>
        <dbReference type="Pfam" id="PF00225"/>
    </source>
</evidence>
<dbReference type="GO" id="GO:0003777">
    <property type="term" value="F:microtubule motor activity"/>
    <property type="evidence" value="ECO:0007669"/>
    <property type="project" value="InterPro"/>
</dbReference>
<dbReference type="GO" id="GO:0007018">
    <property type="term" value="P:microtubule-based movement"/>
    <property type="evidence" value="ECO:0007669"/>
    <property type="project" value="InterPro"/>
</dbReference>
<accession>B6JUU9</accession>
<dbReference type="GeneID" id="7050992"/>
<reference evidence="2 3" key="1">
    <citation type="journal article" date="2011" name="Science">
        <title>Comparative functional genomics of the fission yeasts.</title>
        <authorList>
            <person name="Rhind N."/>
            <person name="Chen Z."/>
            <person name="Yassour M."/>
            <person name="Thompson D.A."/>
            <person name="Haas B.J."/>
            <person name="Habib N."/>
            <person name="Wapinski I."/>
            <person name="Roy S."/>
            <person name="Lin M.F."/>
            <person name="Heiman D.I."/>
            <person name="Young S.K."/>
            <person name="Furuya K."/>
            <person name="Guo Y."/>
            <person name="Pidoux A."/>
            <person name="Chen H.M."/>
            <person name="Robbertse B."/>
            <person name="Goldberg J.M."/>
            <person name="Aoki K."/>
            <person name="Bayne E.H."/>
            <person name="Berlin A.M."/>
            <person name="Desjardins C.A."/>
            <person name="Dobbs E."/>
            <person name="Dukaj L."/>
            <person name="Fan L."/>
            <person name="FitzGerald M.G."/>
            <person name="French C."/>
            <person name="Gujja S."/>
            <person name="Hansen K."/>
            <person name="Keifenheim D."/>
            <person name="Levin J.Z."/>
            <person name="Mosher R.A."/>
            <person name="Mueller C.A."/>
            <person name="Pfiffner J."/>
            <person name="Priest M."/>
            <person name="Russ C."/>
            <person name="Smialowska A."/>
            <person name="Swoboda P."/>
            <person name="Sykes S.M."/>
            <person name="Vaughn M."/>
            <person name="Vengrova S."/>
            <person name="Yoder R."/>
            <person name="Zeng Q."/>
            <person name="Allshire R."/>
            <person name="Baulcombe D."/>
            <person name="Birren B.W."/>
            <person name="Brown W."/>
            <person name="Ekwall K."/>
            <person name="Kellis M."/>
            <person name="Leatherwood J."/>
            <person name="Levin H."/>
            <person name="Margalit H."/>
            <person name="Martienssen R."/>
            <person name="Nieduszynski C.A."/>
            <person name="Spatafora J.W."/>
            <person name="Friedman N."/>
            <person name="Dalgaard J.Z."/>
            <person name="Baumann P."/>
            <person name="Niki H."/>
            <person name="Regev A."/>
            <person name="Nusbaum C."/>
        </authorList>
    </citation>
    <scope>NUCLEOTIDE SEQUENCE [LARGE SCALE GENOMIC DNA]</scope>
    <source>
        <strain evidence="3">yFS275 / FY16936</strain>
    </source>
</reference>
<sequence length="386" mass="44091">MAIEKLKNANTSPPWSSVISIARIRPLSLEEMIQERPCVLSVSRENKKTNDIYSCMITRPESEYTITVLSEPHPLRFTVNHCSDSRGLDCSSYDIGNETLHARLMKPLLHKQNVCLFVCGSTGSGKSFSLYGTNRSPGCVSLVLKQYFEADDFLGRRSISIHTHQFLLQKQLGRLPDDDCFDGNLVHTNTYEISTWNDFIPLIPSLKQREIYYPKKDDCTWIRQSTFLFQRTNKITTKLVVIELQEDVLKQKMYNNQCPLGDLNTYSSRLAQAVASKRPVCLKMTSNMGTHIYTNDYNEMQHLLILSCLSPTSSYDSAQVLNTTHLCEEMARSTMNQKNLLNTFTTQETDTTNQFFKPGKPSMAYSVETAIRNEIQKLNQCRLTKT</sequence>
<dbReference type="JaponicusDB" id="SJAG_00042"/>
<dbReference type="VEuPathDB" id="FungiDB:SJAG_00042"/>
<dbReference type="RefSeq" id="XP_002171343.1">
    <property type="nucleotide sequence ID" value="XM_002171307.2"/>
</dbReference>
<dbReference type="Gene3D" id="3.40.850.10">
    <property type="entry name" value="Kinesin motor domain"/>
    <property type="match status" value="1"/>
</dbReference>
<dbReference type="HOGENOM" id="CLU_716020_0_0_1"/>
<dbReference type="GO" id="GO:0008017">
    <property type="term" value="F:microtubule binding"/>
    <property type="evidence" value="ECO:0007669"/>
    <property type="project" value="InterPro"/>
</dbReference>
<dbReference type="Proteomes" id="UP000001744">
    <property type="component" value="Unassembled WGS sequence"/>
</dbReference>
<dbReference type="SUPFAM" id="SSF52540">
    <property type="entry name" value="P-loop containing nucleoside triphosphate hydrolases"/>
    <property type="match status" value="1"/>
</dbReference>
<dbReference type="InterPro" id="IPR001752">
    <property type="entry name" value="Kinesin_motor_dom"/>
</dbReference>
<evidence type="ECO:0000313" key="3">
    <source>
        <dbReference type="Proteomes" id="UP000001744"/>
    </source>
</evidence>
<gene>
    <name evidence="2" type="ORF">SJAG_00042</name>
</gene>
<organism evidence="2 3">
    <name type="scientific">Schizosaccharomyces japonicus (strain yFS275 / FY16936)</name>
    <name type="common">Fission yeast</name>
    <dbReference type="NCBI Taxonomy" id="402676"/>
    <lineage>
        <taxon>Eukaryota</taxon>
        <taxon>Fungi</taxon>
        <taxon>Dikarya</taxon>
        <taxon>Ascomycota</taxon>
        <taxon>Taphrinomycotina</taxon>
        <taxon>Schizosaccharomycetes</taxon>
        <taxon>Schizosaccharomycetales</taxon>
        <taxon>Schizosaccharomycetaceae</taxon>
        <taxon>Schizosaccharomyces</taxon>
    </lineage>
</organism>
<feature type="domain" description="Kinesin motor" evidence="1">
    <location>
        <begin position="23"/>
        <end position="150"/>
    </location>
</feature>
<keyword evidence="3" id="KW-1185">Reference proteome</keyword>
<dbReference type="Pfam" id="PF00225">
    <property type="entry name" value="Kinesin"/>
    <property type="match status" value="1"/>
</dbReference>
<dbReference type="AlphaFoldDB" id="B6JUU9"/>
<proteinExistence type="predicted"/>
<dbReference type="STRING" id="402676.B6JUU9"/>
<dbReference type="EMBL" id="KE651166">
    <property type="protein sequence ID" value="EEB05050.1"/>
    <property type="molecule type" value="Genomic_DNA"/>
</dbReference>
<dbReference type="GO" id="GO:0005524">
    <property type="term" value="F:ATP binding"/>
    <property type="evidence" value="ECO:0007669"/>
    <property type="project" value="InterPro"/>
</dbReference>